<protein>
    <submittedName>
        <fullName evidence="1">Uncharacterized protein</fullName>
    </submittedName>
</protein>
<evidence type="ECO:0000313" key="2">
    <source>
        <dbReference type="Proteomes" id="UP000011617"/>
    </source>
</evidence>
<keyword evidence="2" id="KW-1185">Reference proteome</keyword>
<dbReference type="PATRIC" id="fig|1261130.3.peg.1753"/>
<evidence type="ECO:0000313" key="1">
    <source>
        <dbReference type="EMBL" id="ELV07395.1"/>
    </source>
</evidence>
<accession>L8XXA2</accession>
<dbReference type="EMBL" id="AOBV01000013">
    <property type="protein sequence ID" value="ELV07395.1"/>
    <property type="molecule type" value="Genomic_DNA"/>
</dbReference>
<dbReference type="AlphaFoldDB" id="L8XXA2"/>
<dbReference type="HOGENOM" id="CLU_1342795_0_0_6"/>
<dbReference type="Proteomes" id="UP000011617">
    <property type="component" value="Unassembled WGS sequence"/>
</dbReference>
<comment type="caution">
    <text evidence="1">The sequence shown here is derived from an EMBL/GenBank/DDBJ whole genome shotgun (WGS) entry which is preliminary data.</text>
</comment>
<proteinExistence type="predicted"/>
<reference evidence="1 2" key="1">
    <citation type="journal article" date="2013" name="Genome Announc.">
        <title>Complete Genome Sequence of Wohlfahrtiimonas chitiniclastica Strain SH04, Isolated from Chrysomya megacephala Collected from Pudong International Airport in China.</title>
        <authorList>
            <person name="Cao X.M."/>
            <person name="Chen T."/>
            <person name="Xu L.Z."/>
            <person name="Yao L.S."/>
            <person name="Qi J."/>
            <person name="Zhang X.L."/>
            <person name="Yan Q.L."/>
            <person name="Deng Y.H."/>
            <person name="Guo T.Y."/>
            <person name="Wang J."/>
            <person name="Hu K.X."/>
            <person name="Xu B.L."/>
        </authorList>
    </citation>
    <scope>NUCLEOTIDE SEQUENCE [LARGE SCALE GENOMIC DNA]</scope>
    <source>
        <strain evidence="1 2">SH04</strain>
    </source>
</reference>
<gene>
    <name evidence="1" type="ORF">F387_01815</name>
</gene>
<name>L8XXA2_9GAMM</name>
<organism evidence="1 2">
    <name type="scientific">Wohlfahrtiimonas chitiniclastica SH04</name>
    <dbReference type="NCBI Taxonomy" id="1261130"/>
    <lineage>
        <taxon>Bacteria</taxon>
        <taxon>Pseudomonadati</taxon>
        <taxon>Pseudomonadota</taxon>
        <taxon>Gammaproteobacteria</taxon>
        <taxon>Cardiobacteriales</taxon>
        <taxon>Ignatzschineriaceae</taxon>
        <taxon>Wohlfahrtiimonas</taxon>
    </lineage>
</organism>
<sequence>MNNSQRGIMGFFKKLSRLLKKEPRLERLKNNVSQRLSELNITPLLITHQGSVIYTSQVLQAKPKDWLGGTIFFEVMLTVEDGAPYFIYYENEKYYLSLITPIGLDFSKRQSAEDYRNQAAQTLSGFVMLFLALENSDETFLHKRCHYTHNRKETNTIAYLPNLKQWYPIFQSKSESSEMFASKIRAIIDGQEPLEKNIAITEPS</sequence>